<feature type="non-terminal residue" evidence="1">
    <location>
        <position position="62"/>
    </location>
</feature>
<organism evidence="1 2">
    <name type="scientific">Opisthorchis viverrini</name>
    <name type="common">Southeast Asian liver fluke</name>
    <dbReference type="NCBI Taxonomy" id="6198"/>
    <lineage>
        <taxon>Eukaryota</taxon>
        <taxon>Metazoa</taxon>
        <taxon>Spiralia</taxon>
        <taxon>Lophotrochozoa</taxon>
        <taxon>Platyhelminthes</taxon>
        <taxon>Trematoda</taxon>
        <taxon>Digenea</taxon>
        <taxon>Opisthorchiida</taxon>
        <taxon>Opisthorchiata</taxon>
        <taxon>Opisthorchiidae</taxon>
        <taxon>Opisthorchis</taxon>
    </lineage>
</organism>
<name>A0A074YVF4_OPIVI</name>
<dbReference type="AlphaFoldDB" id="A0A074YVF4"/>
<feature type="non-terminal residue" evidence="1">
    <location>
        <position position="1"/>
    </location>
</feature>
<dbReference type="CTD" id="20326340"/>
<accession>A0A074YVF4</accession>
<evidence type="ECO:0000313" key="2">
    <source>
        <dbReference type="Proteomes" id="UP000054324"/>
    </source>
</evidence>
<dbReference type="RefSeq" id="XP_009177507.1">
    <property type="nucleotide sequence ID" value="XM_009179243.1"/>
</dbReference>
<dbReference type="EMBL" id="KL598169">
    <property type="protein sequence ID" value="KER18746.1"/>
    <property type="molecule type" value="Genomic_DNA"/>
</dbReference>
<evidence type="ECO:0000313" key="1">
    <source>
        <dbReference type="EMBL" id="KER18746.1"/>
    </source>
</evidence>
<dbReference type="GeneID" id="20326340"/>
<sequence>GLLDQIRWRLRLPTDYHTNGTDDSDGLVSTTLRESNHSAPPDYWMGGRGRMFGRRCLFPRCL</sequence>
<reference evidence="1 2" key="1">
    <citation type="submission" date="2013-11" db="EMBL/GenBank/DDBJ databases">
        <title>Opisthorchis viverrini - life in the bile duct.</title>
        <authorList>
            <person name="Young N.D."/>
            <person name="Nagarajan N."/>
            <person name="Lin S.J."/>
            <person name="Korhonen P.K."/>
            <person name="Jex A.R."/>
            <person name="Hall R.S."/>
            <person name="Safavi-Hemami H."/>
            <person name="Kaewkong W."/>
            <person name="Bertrand D."/>
            <person name="Gao S."/>
            <person name="Seet Q."/>
            <person name="Wongkham S."/>
            <person name="Teh B.T."/>
            <person name="Wongkham C."/>
            <person name="Intapan P.M."/>
            <person name="Maleewong W."/>
            <person name="Yang X."/>
            <person name="Hu M."/>
            <person name="Wang Z."/>
            <person name="Hofmann A."/>
            <person name="Sternberg P.W."/>
            <person name="Tan P."/>
            <person name="Wang J."/>
            <person name="Gasser R.B."/>
        </authorList>
    </citation>
    <scope>NUCLEOTIDE SEQUENCE [LARGE SCALE GENOMIC DNA]</scope>
</reference>
<gene>
    <name evidence="1" type="ORF">T265_12172</name>
</gene>
<dbReference type="Proteomes" id="UP000054324">
    <property type="component" value="Unassembled WGS sequence"/>
</dbReference>
<dbReference type="KEGG" id="ovi:T265_12172"/>
<protein>
    <submittedName>
        <fullName evidence="1">Uncharacterized protein</fullName>
    </submittedName>
</protein>
<keyword evidence="2" id="KW-1185">Reference proteome</keyword>
<proteinExistence type="predicted"/>